<gene>
    <name evidence="1" type="ORF">PAAG_01281</name>
</gene>
<dbReference type="EMBL" id="KN293993">
    <property type="protein sequence ID" value="EEH38360.1"/>
    <property type="molecule type" value="Genomic_DNA"/>
</dbReference>
<dbReference type="AlphaFoldDB" id="C1GRY6"/>
<reference evidence="1 2" key="1">
    <citation type="journal article" date="2011" name="PLoS Genet.">
        <title>Comparative genomic analysis of human fungal pathogens causing paracoccidioidomycosis.</title>
        <authorList>
            <person name="Desjardins C.A."/>
            <person name="Champion M.D."/>
            <person name="Holder J.W."/>
            <person name="Muszewska A."/>
            <person name="Goldberg J."/>
            <person name="Bailao A.M."/>
            <person name="Brigido M.M."/>
            <person name="Ferreira M.E."/>
            <person name="Garcia A.M."/>
            <person name="Grynberg M."/>
            <person name="Gujja S."/>
            <person name="Heiman D.I."/>
            <person name="Henn M.R."/>
            <person name="Kodira C.D."/>
            <person name="Leon-Narvaez H."/>
            <person name="Longo L.V."/>
            <person name="Ma L.J."/>
            <person name="Malavazi I."/>
            <person name="Matsuo A.L."/>
            <person name="Morais F.V."/>
            <person name="Pereira M."/>
            <person name="Rodriguez-Brito S."/>
            <person name="Sakthikumar S."/>
            <person name="Salem-Izacc S.M."/>
            <person name="Sykes S.M."/>
            <person name="Teixeira M.M."/>
            <person name="Vallejo M.C."/>
            <person name="Walter M.E."/>
            <person name="Yandava C."/>
            <person name="Young S."/>
            <person name="Zeng Q."/>
            <person name="Zucker J."/>
            <person name="Felipe M.S."/>
            <person name="Goldman G.H."/>
            <person name="Haas B.J."/>
            <person name="McEwen J.G."/>
            <person name="Nino-Vega G."/>
            <person name="Puccia R."/>
            <person name="San-Blas G."/>
            <person name="Soares C.M."/>
            <person name="Birren B.W."/>
            <person name="Cuomo C.A."/>
        </authorList>
    </citation>
    <scope>NUCLEOTIDE SEQUENCE [LARGE SCALE GENOMIC DNA]</scope>
    <source>
        <strain evidence="2">ATCC MYA-826 / Pb01</strain>
    </source>
</reference>
<dbReference type="VEuPathDB" id="FungiDB:PAAG_01281"/>
<dbReference type="Proteomes" id="UP000002059">
    <property type="component" value="Partially assembled WGS sequence"/>
</dbReference>
<dbReference type="GeneID" id="9100290"/>
<protein>
    <submittedName>
        <fullName evidence="1">Uncharacterized protein</fullName>
    </submittedName>
</protein>
<evidence type="ECO:0000313" key="1">
    <source>
        <dbReference type="EMBL" id="EEH38360.1"/>
    </source>
</evidence>
<organism evidence="1 2">
    <name type="scientific">Paracoccidioides lutzii (strain ATCC MYA-826 / Pb01)</name>
    <name type="common">Paracoccidioides brasiliensis</name>
    <dbReference type="NCBI Taxonomy" id="502779"/>
    <lineage>
        <taxon>Eukaryota</taxon>
        <taxon>Fungi</taxon>
        <taxon>Dikarya</taxon>
        <taxon>Ascomycota</taxon>
        <taxon>Pezizomycotina</taxon>
        <taxon>Eurotiomycetes</taxon>
        <taxon>Eurotiomycetidae</taxon>
        <taxon>Onygenales</taxon>
        <taxon>Ajellomycetaceae</taxon>
        <taxon>Paracoccidioides</taxon>
    </lineage>
</organism>
<sequence>MSLRKKGAERIPAQRIADITPSTTRDSALFPKQQPWVLRCILIANTDRLSALFRPPSLLHKVHPQLSPTHPSLTLSTPPPSLSLLSLCISTPAILLRVISITHFLVPLFSGSGSGSGSHLHL</sequence>
<evidence type="ECO:0000313" key="2">
    <source>
        <dbReference type="Proteomes" id="UP000002059"/>
    </source>
</evidence>
<proteinExistence type="predicted"/>
<dbReference type="RefSeq" id="XP_002797422.1">
    <property type="nucleotide sequence ID" value="XM_002797376.1"/>
</dbReference>
<name>C1GRY6_PARBA</name>
<keyword evidence="2" id="KW-1185">Reference proteome</keyword>
<dbReference type="KEGG" id="pbl:PAAG_01281"/>
<accession>C1GRY6</accession>
<dbReference type="HOGENOM" id="CLU_2027418_0_0_1"/>